<dbReference type="Pfam" id="PF25601">
    <property type="entry name" value="AAA_lid_14"/>
    <property type="match status" value="1"/>
</dbReference>
<dbReference type="Proteomes" id="UP000007089">
    <property type="component" value="Chromosome"/>
</dbReference>
<evidence type="ECO:0000256" key="6">
    <source>
        <dbReference type="SAM" id="MobiDB-lite"/>
    </source>
</evidence>
<dbReference type="GO" id="GO:0005524">
    <property type="term" value="F:ATP binding"/>
    <property type="evidence" value="ECO:0007669"/>
    <property type="project" value="UniProtKB-KW"/>
</dbReference>
<dbReference type="InterPro" id="IPR009057">
    <property type="entry name" value="Homeodomain-like_sf"/>
</dbReference>
<dbReference type="Gene3D" id="1.10.10.60">
    <property type="entry name" value="Homeodomain-like"/>
    <property type="match status" value="1"/>
</dbReference>
<dbReference type="SUPFAM" id="SSF46689">
    <property type="entry name" value="Homeodomain-like"/>
    <property type="match status" value="1"/>
</dbReference>
<evidence type="ECO:0000313" key="8">
    <source>
        <dbReference type="EMBL" id="ACL65891.1"/>
    </source>
</evidence>
<dbReference type="InterPro" id="IPR058031">
    <property type="entry name" value="AAA_lid_NorR"/>
</dbReference>
<dbReference type="GO" id="GO:0043565">
    <property type="term" value="F:sequence-specific DNA binding"/>
    <property type="evidence" value="ECO:0007669"/>
    <property type="project" value="InterPro"/>
</dbReference>
<keyword evidence="4" id="KW-0238">DNA-binding</keyword>
<keyword evidence="2" id="KW-0067">ATP-binding</keyword>
<feature type="compositionally biased region" description="Low complexity" evidence="6">
    <location>
        <begin position="283"/>
        <end position="297"/>
    </location>
</feature>
<dbReference type="Gene3D" id="1.10.8.60">
    <property type="match status" value="1"/>
</dbReference>
<dbReference type="PROSITE" id="PS00676">
    <property type="entry name" value="SIGMA54_INTERACT_2"/>
    <property type="match status" value="1"/>
</dbReference>
<dbReference type="AlphaFoldDB" id="B8JCF1"/>
<dbReference type="SMART" id="SM00382">
    <property type="entry name" value="AAA"/>
    <property type="match status" value="1"/>
</dbReference>
<evidence type="ECO:0000256" key="3">
    <source>
        <dbReference type="ARBA" id="ARBA00023015"/>
    </source>
</evidence>
<name>B8JCF1_ANAD2</name>
<protein>
    <submittedName>
        <fullName evidence="8">Sigma54 specific transcriptional regulator, Fis family</fullName>
    </submittedName>
</protein>
<feature type="region of interest" description="Disordered" evidence="6">
    <location>
        <begin position="283"/>
        <end position="312"/>
    </location>
</feature>
<feature type="domain" description="Sigma-54 factor interaction" evidence="7">
    <location>
        <begin position="21"/>
        <end position="245"/>
    </location>
</feature>
<dbReference type="Gene3D" id="3.40.50.300">
    <property type="entry name" value="P-loop containing nucleotide triphosphate hydrolases"/>
    <property type="match status" value="1"/>
</dbReference>
<dbReference type="InterPro" id="IPR025943">
    <property type="entry name" value="Sigma_54_int_dom_ATP-bd_2"/>
</dbReference>
<keyword evidence="1" id="KW-0547">Nucleotide-binding</keyword>
<keyword evidence="9" id="KW-1185">Reference proteome</keyword>
<dbReference type="InterPro" id="IPR002197">
    <property type="entry name" value="HTH_Fis"/>
</dbReference>
<keyword evidence="3" id="KW-0805">Transcription regulation</keyword>
<organism evidence="8 9">
    <name type="scientific">Anaeromyxobacter dehalogenans (strain ATCC BAA-258 / DSM 21875 / 2CP-1)</name>
    <dbReference type="NCBI Taxonomy" id="455488"/>
    <lineage>
        <taxon>Bacteria</taxon>
        <taxon>Pseudomonadati</taxon>
        <taxon>Myxococcota</taxon>
        <taxon>Myxococcia</taxon>
        <taxon>Myxococcales</taxon>
        <taxon>Cystobacterineae</taxon>
        <taxon>Anaeromyxobacteraceae</taxon>
        <taxon>Anaeromyxobacter</taxon>
    </lineage>
</organism>
<gene>
    <name evidence="8" type="ordered locus">A2cp1_2554</name>
</gene>
<dbReference type="GO" id="GO:0006355">
    <property type="term" value="P:regulation of DNA-templated transcription"/>
    <property type="evidence" value="ECO:0007669"/>
    <property type="project" value="InterPro"/>
</dbReference>
<dbReference type="HOGENOM" id="CLU_000445_0_7_7"/>
<evidence type="ECO:0000259" key="7">
    <source>
        <dbReference type="PROSITE" id="PS50045"/>
    </source>
</evidence>
<dbReference type="InterPro" id="IPR002078">
    <property type="entry name" value="Sigma_54_int"/>
</dbReference>
<dbReference type="PROSITE" id="PS50045">
    <property type="entry name" value="SIGMA54_INTERACT_4"/>
    <property type="match status" value="1"/>
</dbReference>
<dbReference type="RefSeq" id="WP_012633682.1">
    <property type="nucleotide sequence ID" value="NC_011891.1"/>
</dbReference>
<dbReference type="InterPro" id="IPR003593">
    <property type="entry name" value="AAA+_ATPase"/>
</dbReference>
<sequence>MTTIATTGPDAAPQQGQHGLVFGPGSPLGALVRTCERIARSEATVLLTGETGTGKEVFARAIHAASPRAARPLVPVNCGAIPEALLESELFGHVRGAFTGAMASRRGRVAAAEGGTLFLDEVGELPLALQVKLLRVLQERTYEPVGSTEAVPADFRLVAATNRDLSAEVAAGRFRRDLYYRLLVCPLEIPPLRARKGDALRLFQHFWAARGERRPLEPEVAEALAAYDWPGNVRELENLVERLSVCAEGAVIRVADLPVALRCRRANDAARALALPAAPASEDAPASIPARAAEGDAAPPPAPGDSAAAAPATAGEAIDPAVLRALTAEDAPPPAEPTFDAGRPVDLPGLLRRLEDAYISAALARTGGNKKAAADLLGLQRTTLVEKLRRRSREAIAAAPTAHAAQA</sequence>
<accession>B8JCF1</accession>
<dbReference type="SUPFAM" id="SSF52540">
    <property type="entry name" value="P-loop containing nucleoside triphosphate hydrolases"/>
    <property type="match status" value="1"/>
</dbReference>
<evidence type="ECO:0000256" key="5">
    <source>
        <dbReference type="ARBA" id="ARBA00023163"/>
    </source>
</evidence>
<dbReference type="PRINTS" id="PR01590">
    <property type="entry name" value="HTHFIS"/>
</dbReference>
<evidence type="ECO:0000313" key="9">
    <source>
        <dbReference type="Proteomes" id="UP000007089"/>
    </source>
</evidence>
<dbReference type="EMBL" id="CP001359">
    <property type="protein sequence ID" value="ACL65891.1"/>
    <property type="molecule type" value="Genomic_DNA"/>
</dbReference>
<dbReference type="KEGG" id="acp:A2cp1_2554"/>
<keyword evidence="5" id="KW-0804">Transcription</keyword>
<evidence type="ECO:0000256" key="2">
    <source>
        <dbReference type="ARBA" id="ARBA00022840"/>
    </source>
</evidence>
<dbReference type="Pfam" id="PF00158">
    <property type="entry name" value="Sigma54_activat"/>
    <property type="match status" value="1"/>
</dbReference>
<dbReference type="Pfam" id="PF02954">
    <property type="entry name" value="HTH_8"/>
    <property type="match status" value="1"/>
</dbReference>
<dbReference type="InterPro" id="IPR025944">
    <property type="entry name" value="Sigma_54_int_dom_CS"/>
</dbReference>
<dbReference type="PROSITE" id="PS00675">
    <property type="entry name" value="SIGMA54_INTERACT_1"/>
    <property type="match status" value="1"/>
</dbReference>
<proteinExistence type="predicted"/>
<dbReference type="PROSITE" id="PS00688">
    <property type="entry name" value="SIGMA54_INTERACT_3"/>
    <property type="match status" value="1"/>
</dbReference>
<reference evidence="8" key="1">
    <citation type="submission" date="2009-01" db="EMBL/GenBank/DDBJ databases">
        <title>Complete sequence of Anaeromyxobacter dehalogenans 2CP-1.</title>
        <authorList>
            <consortium name="US DOE Joint Genome Institute"/>
            <person name="Lucas S."/>
            <person name="Copeland A."/>
            <person name="Lapidus A."/>
            <person name="Glavina del Rio T."/>
            <person name="Dalin E."/>
            <person name="Tice H."/>
            <person name="Bruce D."/>
            <person name="Goodwin L."/>
            <person name="Pitluck S."/>
            <person name="Saunders E."/>
            <person name="Brettin T."/>
            <person name="Detter J.C."/>
            <person name="Han C."/>
            <person name="Larimer F."/>
            <person name="Land M."/>
            <person name="Hauser L."/>
            <person name="Kyrpides N."/>
            <person name="Ovchinnikova G."/>
            <person name="Beliaev A.S."/>
            <person name="Richardson P."/>
        </authorList>
    </citation>
    <scope>NUCLEOTIDE SEQUENCE</scope>
    <source>
        <strain evidence="8">2CP-1</strain>
    </source>
</reference>
<dbReference type="CDD" id="cd00009">
    <property type="entry name" value="AAA"/>
    <property type="match status" value="1"/>
</dbReference>
<dbReference type="FunFam" id="3.40.50.300:FF:000006">
    <property type="entry name" value="DNA-binding transcriptional regulator NtrC"/>
    <property type="match status" value="1"/>
</dbReference>
<dbReference type="InterPro" id="IPR025662">
    <property type="entry name" value="Sigma_54_int_dom_ATP-bd_1"/>
</dbReference>
<dbReference type="InterPro" id="IPR027417">
    <property type="entry name" value="P-loop_NTPase"/>
</dbReference>
<evidence type="ECO:0000256" key="4">
    <source>
        <dbReference type="ARBA" id="ARBA00023125"/>
    </source>
</evidence>
<dbReference type="PANTHER" id="PTHR32071">
    <property type="entry name" value="TRANSCRIPTIONAL REGULATORY PROTEIN"/>
    <property type="match status" value="1"/>
</dbReference>
<evidence type="ECO:0000256" key="1">
    <source>
        <dbReference type="ARBA" id="ARBA00022741"/>
    </source>
</evidence>